<name>H6NCL6_9BACL</name>
<proteinExistence type="predicted"/>
<dbReference type="InterPro" id="IPR011050">
    <property type="entry name" value="Pectin_lyase_fold/virulence"/>
</dbReference>
<comment type="subcellular location">
    <subcellularLocation>
        <location evidence="1">Secreted</location>
    </subcellularLocation>
</comment>
<evidence type="ECO:0000256" key="4">
    <source>
        <dbReference type="SAM" id="SignalP"/>
    </source>
</evidence>
<dbReference type="Gene3D" id="2.60.120.260">
    <property type="entry name" value="Galactose-binding domain-like"/>
    <property type="match status" value="1"/>
</dbReference>
<accession>H6NCL6</accession>
<feature type="signal peptide" evidence="4">
    <location>
        <begin position="1"/>
        <end position="35"/>
    </location>
</feature>
<evidence type="ECO:0000313" key="5">
    <source>
        <dbReference type="EMBL" id="AFC28945.1"/>
    </source>
</evidence>
<evidence type="ECO:0000256" key="3">
    <source>
        <dbReference type="ARBA" id="ARBA00022729"/>
    </source>
</evidence>
<gene>
    <name evidence="5" type="ORF">PM3016_2045</name>
</gene>
<dbReference type="PANTHER" id="PTHR40088">
    <property type="entry name" value="PECTATE LYASE (EUROFUNG)"/>
    <property type="match status" value="1"/>
</dbReference>
<dbReference type="AlphaFoldDB" id="H6NCL6"/>
<dbReference type="KEGG" id="pmq:PM3016_2045"/>
<evidence type="ECO:0000256" key="1">
    <source>
        <dbReference type="ARBA" id="ARBA00004613"/>
    </source>
</evidence>
<dbReference type="Proteomes" id="UP000007523">
    <property type="component" value="Chromosome"/>
</dbReference>
<keyword evidence="2" id="KW-0964">Secreted</keyword>
<dbReference type="RefSeq" id="WP_014369379.1">
    <property type="nucleotide sequence ID" value="NC_016935.1"/>
</dbReference>
<dbReference type="EMBL" id="CP003235">
    <property type="protein sequence ID" value="AFC28945.1"/>
    <property type="molecule type" value="Genomic_DNA"/>
</dbReference>
<dbReference type="InterPro" id="IPR012334">
    <property type="entry name" value="Pectin_lyas_fold"/>
</dbReference>
<evidence type="ECO:0000256" key="2">
    <source>
        <dbReference type="ARBA" id="ARBA00022525"/>
    </source>
</evidence>
<dbReference type="SUPFAM" id="SSF51126">
    <property type="entry name" value="Pectin lyase-like"/>
    <property type="match status" value="1"/>
</dbReference>
<dbReference type="InterPro" id="IPR006626">
    <property type="entry name" value="PbH1"/>
</dbReference>
<reference evidence="5 6" key="1">
    <citation type="journal article" date="2012" name="J. Bacteriol.">
        <title>Complete Genome Sequence of Paenibacillus mucilaginosus 3016, a Bacterium Functional as Microbial Fertilizer.</title>
        <authorList>
            <person name="Ma M."/>
            <person name="Wang Z."/>
            <person name="Li L."/>
            <person name="Jiang X."/>
            <person name="Guan D."/>
            <person name="Cao F."/>
            <person name="Chen H."/>
            <person name="Wang X."/>
            <person name="Shen D."/>
            <person name="Du B."/>
            <person name="Li J."/>
        </authorList>
    </citation>
    <scope>NUCLEOTIDE SEQUENCE [LARGE SCALE GENOMIC DNA]</scope>
    <source>
        <strain evidence="5 6">3016</strain>
    </source>
</reference>
<dbReference type="GO" id="GO:0005576">
    <property type="term" value="C:extracellular region"/>
    <property type="evidence" value="ECO:0007669"/>
    <property type="project" value="UniProtKB-SubCell"/>
</dbReference>
<dbReference type="GO" id="GO:0016837">
    <property type="term" value="F:carbon-oxygen lyase activity, acting on polysaccharides"/>
    <property type="evidence" value="ECO:0007669"/>
    <property type="project" value="TreeGrafter"/>
</dbReference>
<dbReference type="PANTHER" id="PTHR40088:SF2">
    <property type="entry name" value="SECRETED SUGAR HYDROLASE"/>
    <property type="match status" value="1"/>
</dbReference>
<dbReference type="SMART" id="SM00710">
    <property type="entry name" value="PbH1"/>
    <property type="match status" value="6"/>
</dbReference>
<dbReference type="Gene3D" id="2.160.20.10">
    <property type="entry name" value="Single-stranded right-handed beta-helix, Pectin lyase-like"/>
    <property type="match status" value="1"/>
</dbReference>
<dbReference type="NCBIfam" id="NF041518">
    <property type="entry name" value="choice_anch_Q"/>
    <property type="match status" value="1"/>
</dbReference>
<dbReference type="HOGENOM" id="CLU_026285_0_0_9"/>
<dbReference type="InterPro" id="IPR059226">
    <property type="entry name" value="Choice_anch_Q_dom"/>
</dbReference>
<sequence length="592" mass="64434">MNTGVTRKKSTRLLGLSLSLVVLCSSFVWEESVQAAGKTYYVDIDTGIDRSDYGLTADKPFKNIQYAANLTNPGDTVYVMDGTYYKTNDQDVFHVTRSGDSTSTGGYINYLAYPGHRPKLKAIDAWNHIVVNASYIKIEGFEIEGDNANLTLADGEARYNHFVQNQPTNTVDWAYIRKTQTNGINIKPATGTTVNPHHVIIKNNIVHDTPGGGIGADESDYITIENNTVYNTSWYNLYATSGISVFHSVDKDTNTTTYKNLIRNNRVYNNMTLVKWGKTKDYSDGNGIIIDDNQNSQLNGKYPAYKGKTLVTNNLAYNNGGSGIHSYFSHNVDIINNTAYQNNSRLDEGEIYANSTNNVKILNNILVGRTGKKINSNYNNTNLTYDYNVYSNGNPVVSGTNDIWADPLFLNAAGGDFRLKIGSRAIDVGTTTLAPSNDFQYNPRPRGANPDRGALESQNLIGNPSFEWTNLNGGWTKELNSAGITAQNSGAYSGTYKASFSTTAATKMSQTVTAPTTKTYTVTAYINTNIASNVKLGADVAGVNKGQQSVASGAYQKVTFTVSATAGQAIKVWISAPQSAGGWVAIDDVSVE</sequence>
<dbReference type="InterPro" id="IPR052052">
    <property type="entry name" value="Polysaccharide_Lyase_9"/>
</dbReference>
<dbReference type="STRING" id="1116391.PM3016_2045"/>
<evidence type="ECO:0000313" key="6">
    <source>
        <dbReference type="Proteomes" id="UP000007523"/>
    </source>
</evidence>
<protein>
    <submittedName>
        <fullName evidence="5">Parallel beta-helix repeat-containing protein</fullName>
    </submittedName>
</protein>
<feature type="chain" id="PRO_5003604773" evidence="4">
    <location>
        <begin position="36"/>
        <end position="592"/>
    </location>
</feature>
<keyword evidence="3 4" id="KW-0732">Signal</keyword>
<keyword evidence="6" id="KW-1185">Reference proteome</keyword>
<organism evidence="5 6">
    <name type="scientific">Paenibacillus mucilaginosus 3016</name>
    <dbReference type="NCBI Taxonomy" id="1116391"/>
    <lineage>
        <taxon>Bacteria</taxon>
        <taxon>Bacillati</taxon>
        <taxon>Bacillota</taxon>
        <taxon>Bacilli</taxon>
        <taxon>Bacillales</taxon>
        <taxon>Paenibacillaceae</taxon>
        <taxon>Paenibacillus</taxon>
    </lineage>
</organism>